<dbReference type="InterPro" id="IPR006073">
    <property type="entry name" value="GTP-bd"/>
</dbReference>
<feature type="transmembrane region" description="Helical" evidence="1">
    <location>
        <begin position="12"/>
        <end position="32"/>
    </location>
</feature>
<keyword evidence="1" id="KW-0472">Membrane</keyword>
<dbReference type="InterPro" id="IPR027417">
    <property type="entry name" value="P-loop_NTPase"/>
</dbReference>
<evidence type="ECO:0000313" key="3">
    <source>
        <dbReference type="EMBL" id="KYP35605.1"/>
    </source>
</evidence>
<keyword evidence="4" id="KW-1185">Reference proteome</keyword>
<dbReference type="Pfam" id="PF01926">
    <property type="entry name" value="MMR_HSR1"/>
    <property type="match status" value="1"/>
</dbReference>
<accession>A0A151QZF3</accession>
<name>A0A151QZF3_CAJCA</name>
<dbReference type="InterPro" id="IPR045001">
    <property type="entry name" value="DRG"/>
</dbReference>
<dbReference type="AlphaFoldDB" id="A0A151QZF3"/>
<evidence type="ECO:0000313" key="4">
    <source>
        <dbReference type="Proteomes" id="UP000075243"/>
    </source>
</evidence>
<proteinExistence type="predicted"/>
<gene>
    <name evidence="3" type="ORF">KK1_043346</name>
</gene>
<dbReference type="GO" id="GO:0005525">
    <property type="term" value="F:GTP binding"/>
    <property type="evidence" value="ECO:0007669"/>
    <property type="project" value="InterPro"/>
</dbReference>
<dbReference type="Proteomes" id="UP000075243">
    <property type="component" value="Unassembled WGS sequence"/>
</dbReference>
<keyword evidence="1" id="KW-0812">Transmembrane</keyword>
<organism evidence="3 4">
    <name type="scientific">Cajanus cajan</name>
    <name type="common">Pigeon pea</name>
    <name type="synonym">Cajanus indicus</name>
    <dbReference type="NCBI Taxonomy" id="3821"/>
    <lineage>
        <taxon>Eukaryota</taxon>
        <taxon>Viridiplantae</taxon>
        <taxon>Streptophyta</taxon>
        <taxon>Embryophyta</taxon>
        <taxon>Tracheophyta</taxon>
        <taxon>Spermatophyta</taxon>
        <taxon>Magnoliopsida</taxon>
        <taxon>eudicotyledons</taxon>
        <taxon>Gunneridae</taxon>
        <taxon>Pentapetalae</taxon>
        <taxon>rosids</taxon>
        <taxon>fabids</taxon>
        <taxon>Fabales</taxon>
        <taxon>Fabaceae</taxon>
        <taxon>Papilionoideae</taxon>
        <taxon>50 kb inversion clade</taxon>
        <taxon>NPAAA clade</taxon>
        <taxon>indigoferoid/millettioid clade</taxon>
        <taxon>Phaseoleae</taxon>
        <taxon>Cajanus</taxon>
    </lineage>
</organism>
<evidence type="ECO:0000256" key="1">
    <source>
        <dbReference type="SAM" id="Phobius"/>
    </source>
</evidence>
<dbReference type="PRINTS" id="PR00326">
    <property type="entry name" value="GTP1OBG"/>
</dbReference>
<reference evidence="3" key="1">
    <citation type="journal article" date="2012" name="Nat. Biotechnol.">
        <title>Draft genome sequence of pigeonpea (Cajanus cajan), an orphan legume crop of resource-poor farmers.</title>
        <authorList>
            <person name="Varshney R.K."/>
            <person name="Chen W."/>
            <person name="Li Y."/>
            <person name="Bharti A.K."/>
            <person name="Saxena R.K."/>
            <person name="Schlueter J.A."/>
            <person name="Donoghue M.T."/>
            <person name="Azam S."/>
            <person name="Fan G."/>
            <person name="Whaley A.M."/>
            <person name="Farmer A.D."/>
            <person name="Sheridan J."/>
            <person name="Iwata A."/>
            <person name="Tuteja R."/>
            <person name="Penmetsa R.V."/>
            <person name="Wu W."/>
            <person name="Upadhyaya H.D."/>
            <person name="Yang S.P."/>
            <person name="Shah T."/>
            <person name="Saxena K.B."/>
            <person name="Michael T."/>
            <person name="McCombie W.R."/>
            <person name="Yang B."/>
            <person name="Zhang G."/>
            <person name="Yang H."/>
            <person name="Wang J."/>
            <person name="Spillane C."/>
            <person name="Cook D.R."/>
            <person name="May G.D."/>
            <person name="Xu X."/>
            <person name="Jackson S.A."/>
        </authorList>
    </citation>
    <scope>NUCLEOTIDE SEQUENCE [LARGE SCALE GENOMIC DNA]</scope>
</reference>
<dbReference type="GO" id="GO:0003924">
    <property type="term" value="F:GTPase activity"/>
    <property type="evidence" value="ECO:0007669"/>
    <property type="project" value="InterPro"/>
</dbReference>
<dbReference type="EMBL" id="KQ484347">
    <property type="protein sequence ID" value="KYP35605.1"/>
    <property type="molecule type" value="Genomic_DNA"/>
</dbReference>
<dbReference type="PANTHER" id="PTHR43127">
    <property type="entry name" value="DEVELOPMENTALLY-REGULATED GTP-BINDING PROTEIN 2"/>
    <property type="match status" value="1"/>
</dbReference>
<feature type="domain" description="G" evidence="2">
    <location>
        <begin position="18"/>
        <end position="77"/>
    </location>
</feature>
<dbReference type="STRING" id="3821.A0A151QZF3"/>
<dbReference type="SUPFAM" id="SSF52540">
    <property type="entry name" value="P-loop containing nucleoside triphosphate hydrolases"/>
    <property type="match status" value="1"/>
</dbReference>
<dbReference type="Gramene" id="C.cajan_46413.t">
    <property type="protein sequence ID" value="C.cajan_46413.t"/>
    <property type="gene ID" value="C.cajan_46413"/>
</dbReference>
<keyword evidence="1" id="KW-1133">Transmembrane helix</keyword>
<sequence length="93" mass="9971">MGIAGRVGDYAFKAFTATLGIATIYLTATLSVNIQLLDLPRIIEGASEGKGCGRQVIVVAKSSDIVLMVLDASKSFTLLLLLLVDKMVRWSLQ</sequence>
<evidence type="ECO:0000259" key="2">
    <source>
        <dbReference type="Pfam" id="PF01926"/>
    </source>
</evidence>
<dbReference type="Gene3D" id="3.40.50.300">
    <property type="entry name" value="P-loop containing nucleotide triphosphate hydrolases"/>
    <property type="match status" value="1"/>
</dbReference>
<protein>
    <submittedName>
        <fullName evidence="3">GTP-binding protein C02F5.3</fullName>
    </submittedName>
</protein>